<evidence type="ECO:0000313" key="12">
    <source>
        <dbReference type="Proteomes" id="UP000561077"/>
    </source>
</evidence>
<dbReference type="RefSeq" id="WP_182972317.1">
    <property type="nucleotide sequence ID" value="NZ_JABEQN010000001.1"/>
</dbReference>
<dbReference type="InterPro" id="IPR036890">
    <property type="entry name" value="HATPase_C_sf"/>
</dbReference>
<dbReference type="PROSITE" id="PS50885">
    <property type="entry name" value="HAMP"/>
    <property type="match status" value="1"/>
</dbReference>
<keyword evidence="3" id="KW-0808">Transferase</keyword>
<sequence>MGYFPDRRRNNPFRTGFFSSRPFATRLGLLGRLLLALAAAATIGFTAGSGLAAWQATRSIRVELAAALANAQADIAATPPPPAASTASWPAELCDSFDGNRHIQARITDQAGRLRHRSQLATGPRPPAWFLRATAPAMAPITLSPTGFPAGWQVHLQADATNEAAERWGEFRVQIATITLVVLLIAGSCCVIVVRGLRPLATLSQAYARIAAGDETVNLPETGPADIAGQAASFNRMARALRTATAQNRHLQDQLTRVAEEERAEIARDLHDEVGPLLFGITTFAATLARSATEGRHNAIPAQISAIQDATRSIQRTLRAILKRLHTTPGGGLPEALDGIALFWNTIAPDIIFTVSCDPTLATLDDVTRAALFHVAQEAVCNAARHGHPSHIALKATRNEGRIILSIHDNGTTAIGTPGFGLAGMRRRLADLGGHLVITHDHGWTVTATLPDPDTHPVPAPTPRTMAPEAHDA</sequence>
<dbReference type="Gene3D" id="3.30.565.10">
    <property type="entry name" value="Histidine kinase-like ATPase, C-terminal domain"/>
    <property type="match status" value="1"/>
</dbReference>
<dbReference type="InterPro" id="IPR003594">
    <property type="entry name" value="HATPase_dom"/>
</dbReference>
<keyword evidence="2" id="KW-0597">Phosphoprotein</keyword>
<evidence type="ECO:0000313" key="10">
    <source>
        <dbReference type="EMBL" id="MBB2192282.1"/>
    </source>
</evidence>
<dbReference type="EMBL" id="JABEQN010000001">
    <property type="protein sequence ID" value="MBB2192282.1"/>
    <property type="molecule type" value="Genomic_DNA"/>
</dbReference>
<evidence type="ECO:0000256" key="1">
    <source>
        <dbReference type="ARBA" id="ARBA00004370"/>
    </source>
</evidence>
<evidence type="ECO:0000256" key="7">
    <source>
        <dbReference type="SAM" id="Phobius"/>
    </source>
</evidence>
<comment type="subcellular location">
    <subcellularLocation>
        <location evidence="1">Membrane</location>
    </subcellularLocation>
</comment>
<evidence type="ECO:0000313" key="11">
    <source>
        <dbReference type="Proteomes" id="UP000540490"/>
    </source>
</evidence>
<evidence type="ECO:0000313" key="9">
    <source>
        <dbReference type="EMBL" id="MBB2163023.1"/>
    </source>
</evidence>
<proteinExistence type="predicted"/>
<dbReference type="AlphaFoldDB" id="A0A7W4IHI9"/>
<dbReference type="GO" id="GO:0046983">
    <property type="term" value="F:protein dimerization activity"/>
    <property type="evidence" value="ECO:0007669"/>
    <property type="project" value="InterPro"/>
</dbReference>
<dbReference type="Proteomes" id="UP000540490">
    <property type="component" value="Unassembled WGS sequence"/>
</dbReference>
<gene>
    <name evidence="10" type="ORF">HLH25_01265</name>
    <name evidence="9" type="ORF">HLH26_00445</name>
</gene>
<keyword evidence="7" id="KW-1133">Transmembrane helix</keyword>
<dbReference type="GO" id="GO:0016020">
    <property type="term" value="C:membrane"/>
    <property type="evidence" value="ECO:0007669"/>
    <property type="project" value="UniProtKB-SubCell"/>
</dbReference>
<dbReference type="CDD" id="cd06225">
    <property type="entry name" value="HAMP"/>
    <property type="match status" value="1"/>
</dbReference>
<evidence type="ECO:0000256" key="4">
    <source>
        <dbReference type="ARBA" id="ARBA00022777"/>
    </source>
</evidence>
<keyword evidence="5" id="KW-0902">Two-component regulatory system</keyword>
<reference evidence="11 12" key="1">
    <citation type="submission" date="2020-04" db="EMBL/GenBank/DDBJ databases">
        <title>Description of novel Gluconacetobacter.</title>
        <authorList>
            <person name="Sombolestani A."/>
        </authorList>
    </citation>
    <scope>NUCLEOTIDE SEQUENCE [LARGE SCALE GENOMIC DNA]</scope>
    <source>
        <strain evidence="10 11">LMG 1728</strain>
        <strain evidence="9 12">LMG 1731</strain>
    </source>
</reference>
<dbReference type="SUPFAM" id="SSF55874">
    <property type="entry name" value="ATPase domain of HSP90 chaperone/DNA topoisomerase II/histidine kinase"/>
    <property type="match status" value="1"/>
</dbReference>
<dbReference type="Gene3D" id="6.10.340.10">
    <property type="match status" value="1"/>
</dbReference>
<evidence type="ECO:0000256" key="3">
    <source>
        <dbReference type="ARBA" id="ARBA00022679"/>
    </source>
</evidence>
<protein>
    <submittedName>
        <fullName evidence="9">Sensor histidine kinase</fullName>
    </submittedName>
</protein>
<dbReference type="GO" id="GO:0000155">
    <property type="term" value="F:phosphorelay sensor kinase activity"/>
    <property type="evidence" value="ECO:0007669"/>
    <property type="project" value="InterPro"/>
</dbReference>
<dbReference type="Proteomes" id="UP000561077">
    <property type="component" value="Unassembled WGS sequence"/>
</dbReference>
<evidence type="ECO:0000259" key="8">
    <source>
        <dbReference type="PROSITE" id="PS50885"/>
    </source>
</evidence>
<evidence type="ECO:0000256" key="5">
    <source>
        <dbReference type="ARBA" id="ARBA00023012"/>
    </source>
</evidence>
<feature type="domain" description="HAMP" evidence="8">
    <location>
        <begin position="194"/>
        <end position="246"/>
    </location>
</feature>
<keyword evidence="11" id="KW-1185">Reference proteome</keyword>
<dbReference type="InterPro" id="IPR003660">
    <property type="entry name" value="HAMP_dom"/>
</dbReference>
<dbReference type="Pfam" id="PF00672">
    <property type="entry name" value="HAMP"/>
    <property type="match status" value="1"/>
</dbReference>
<organism evidence="9 12">
    <name type="scientific">Gluconacetobacter dulcium</name>
    <dbReference type="NCBI Taxonomy" id="2729096"/>
    <lineage>
        <taxon>Bacteria</taxon>
        <taxon>Pseudomonadati</taxon>
        <taxon>Pseudomonadota</taxon>
        <taxon>Alphaproteobacteria</taxon>
        <taxon>Acetobacterales</taxon>
        <taxon>Acetobacteraceae</taxon>
        <taxon>Gluconacetobacter</taxon>
    </lineage>
</organism>
<dbReference type="SUPFAM" id="SSF158472">
    <property type="entry name" value="HAMP domain-like"/>
    <property type="match status" value="1"/>
</dbReference>
<accession>A0A7W4IHI9</accession>
<dbReference type="EMBL" id="JABEQO010000001">
    <property type="protein sequence ID" value="MBB2163023.1"/>
    <property type="molecule type" value="Genomic_DNA"/>
</dbReference>
<dbReference type="Pfam" id="PF02518">
    <property type="entry name" value="HATPase_c"/>
    <property type="match status" value="1"/>
</dbReference>
<comment type="caution">
    <text evidence="9">The sequence shown here is derived from an EMBL/GenBank/DDBJ whole genome shotgun (WGS) entry which is preliminary data.</text>
</comment>
<dbReference type="InterPro" id="IPR011712">
    <property type="entry name" value="Sig_transdc_His_kin_sub3_dim/P"/>
</dbReference>
<name>A0A7W4IHI9_9PROT</name>
<dbReference type="PANTHER" id="PTHR24421:SF58">
    <property type="entry name" value="SIGNAL TRANSDUCTION HISTIDINE-PROTEIN KINASE_PHOSPHATASE UHPB"/>
    <property type="match status" value="1"/>
</dbReference>
<dbReference type="PANTHER" id="PTHR24421">
    <property type="entry name" value="NITRATE/NITRITE SENSOR PROTEIN NARX-RELATED"/>
    <property type="match status" value="1"/>
</dbReference>
<dbReference type="InterPro" id="IPR050482">
    <property type="entry name" value="Sensor_HK_TwoCompSys"/>
</dbReference>
<evidence type="ECO:0000256" key="6">
    <source>
        <dbReference type="SAM" id="MobiDB-lite"/>
    </source>
</evidence>
<keyword evidence="7" id="KW-0472">Membrane</keyword>
<dbReference type="Pfam" id="PF07730">
    <property type="entry name" value="HisKA_3"/>
    <property type="match status" value="1"/>
</dbReference>
<dbReference type="SMART" id="SM00304">
    <property type="entry name" value="HAMP"/>
    <property type="match status" value="1"/>
</dbReference>
<keyword evidence="7" id="KW-0812">Transmembrane</keyword>
<feature type="region of interest" description="Disordered" evidence="6">
    <location>
        <begin position="449"/>
        <end position="473"/>
    </location>
</feature>
<dbReference type="Gene3D" id="1.20.5.1930">
    <property type="match status" value="1"/>
</dbReference>
<dbReference type="CDD" id="cd16917">
    <property type="entry name" value="HATPase_UhpB-NarQ-NarX-like"/>
    <property type="match status" value="1"/>
</dbReference>
<feature type="transmembrane region" description="Helical" evidence="7">
    <location>
        <begin position="175"/>
        <end position="194"/>
    </location>
</feature>
<evidence type="ECO:0000256" key="2">
    <source>
        <dbReference type="ARBA" id="ARBA00022553"/>
    </source>
</evidence>
<keyword evidence="4 9" id="KW-0418">Kinase</keyword>